<accession>A0A3B0VG64</accession>
<name>A0A3B0VG64_9ZZZZ</name>
<dbReference type="InterPro" id="IPR007029">
    <property type="entry name" value="YHS_dom"/>
</dbReference>
<reference evidence="2" key="1">
    <citation type="submission" date="2018-06" db="EMBL/GenBank/DDBJ databases">
        <authorList>
            <person name="Zhirakovskaya E."/>
        </authorList>
    </citation>
    <scope>NUCLEOTIDE SEQUENCE</scope>
</reference>
<proteinExistence type="predicted"/>
<sequence length="96" mass="10911">MEGLVSLLIFALFFYFMMRLGCGAHMTHGSHDKKRSHDANDSAGFIDPVNGEKVADDQGYGKLHNGKLYRFITRDNLDAFDRQPEKYINNINKTGE</sequence>
<dbReference type="EMBL" id="UOEW01000164">
    <property type="protein sequence ID" value="VAW37307.1"/>
    <property type="molecule type" value="Genomic_DNA"/>
</dbReference>
<protein>
    <recommendedName>
        <fullName evidence="1">YHS domain-containing protein</fullName>
    </recommendedName>
</protein>
<evidence type="ECO:0000259" key="1">
    <source>
        <dbReference type="Pfam" id="PF04945"/>
    </source>
</evidence>
<dbReference type="AlphaFoldDB" id="A0A3B0VG64"/>
<organism evidence="2">
    <name type="scientific">hydrothermal vent metagenome</name>
    <dbReference type="NCBI Taxonomy" id="652676"/>
    <lineage>
        <taxon>unclassified sequences</taxon>
        <taxon>metagenomes</taxon>
        <taxon>ecological metagenomes</taxon>
    </lineage>
</organism>
<feature type="domain" description="YHS" evidence="1">
    <location>
        <begin position="46"/>
        <end position="89"/>
    </location>
</feature>
<gene>
    <name evidence="2" type="ORF">MNBD_GAMMA01-1554</name>
</gene>
<evidence type="ECO:0000313" key="2">
    <source>
        <dbReference type="EMBL" id="VAW37307.1"/>
    </source>
</evidence>
<dbReference type="Pfam" id="PF04945">
    <property type="entry name" value="YHS"/>
    <property type="match status" value="1"/>
</dbReference>